<keyword evidence="2" id="KW-1133">Transmembrane helix</keyword>
<evidence type="ECO:0000256" key="1">
    <source>
        <dbReference type="SAM" id="MobiDB-lite"/>
    </source>
</evidence>
<feature type="compositionally biased region" description="Pro residues" evidence="1">
    <location>
        <begin position="289"/>
        <end position="305"/>
    </location>
</feature>
<evidence type="ECO:0000313" key="3">
    <source>
        <dbReference type="EMBL" id="CAB9496591.1"/>
    </source>
</evidence>
<evidence type="ECO:0000256" key="2">
    <source>
        <dbReference type="SAM" id="Phobius"/>
    </source>
</evidence>
<evidence type="ECO:0000313" key="4">
    <source>
        <dbReference type="Proteomes" id="UP001153069"/>
    </source>
</evidence>
<gene>
    <name evidence="3" type="ORF">SEMRO_6_G005620.1</name>
</gene>
<dbReference type="PROSITE" id="PS00018">
    <property type="entry name" value="EF_HAND_1"/>
    <property type="match status" value="1"/>
</dbReference>
<protein>
    <recommendedName>
        <fullName evidence="5">EF-hand domain-containing protein</fullName>
    </recommendedName>
</protein>
<dbReference type="EMBL" id="CAICTM010000006">
    <property type="protein sequence ID" value="CAB9496591.1"/>
    <property type="molecule type" value="Genomic_DNA"/>
</dbReference>
<keyword evidence="2" id="KW-0472">Membrane</keyword>
<proteinExistence type="predicted"/>
<feature type="transmembrane region" description="Helical" evidence="2">
    <location>
        <begin position="326"/>
        <end position="352"/>
    </location>
</feature>
<feature type="compositionally biased region" description="Polar residues" evidence="1">
    <location>
        <begin position="396"/>
        <end position="408"/>
    </location>
</feature>
<keyword evidence="2" id="KW-0812">Transmembrane</keyword>
<dbReference type="Proteomes" id="UP001153069">
    <property type="component" value="Unassembled WGS sequence"/>
</dbReference>
<keyword evidence="4" id="KW-1185">Reference proteome</keyword>
<dbReference type="InterPro" id="IPR018247">
    <property type="entry name" value="EF_Hand_1_Ca_BS"/>
</dbReference>
<feature type="region of interest" description="Disordered" evidence="1">
    <location>
        <begin position="378"/>
        <end position="457"/>
    </location>
</feature>
<comment type="caution">
    <text evidence="3">The sequence shown here is derived from an EMBL/GenBank/DDBJ whole genome shotgun (WGS) entry which is preliminary data.</text>
</comment>
<dbReference type="AlphaFoldDB" id="A0A9N8D9C3"/>
<accession>A0A9N8D9C3</accession>
<feature type="compositionally biased region" description="Basic residues" evidence="1">
    <location>
        <begin position="378"/>
        <end position="389"/>
    </location>
</feature>
<evidence type="ECO:0008006" key="5">
    <source>
        <dbReference type="Google" id="ProtNLM"/>
    </source>
</evidence>
<reference evidence="3" key="1">
    <citation type="submission" date="2020-06" db="EMBL/GenBank/DDBJ databases">
        <authorList>
            <consortium name="Plant Systems Biology data submission"/>
        </authorList>
    </citation>
    <scope>NUCLEOTIDE SEQUENCE</scope>
    <source>
        <strain evidence="3">D6</strain>
    </source>
</reference>
<organism evidence="3 4">
    <name type="scientific">Seminavis robusta</name>
    <dbReference type="NCBI Taxonomy" id="568900"/>
    <lineage>
        <taxon>Eukaryota</taxon>
        <taxon>Sar</taxon>
        <taxon>Stramenopiles</taxon>
        <taxon>Ochrophyta</taxon>
        <taxon>Bacillariophyta</taxon>
        <taxon>Bacillariophyceae</taxon>
        <taxon>Bacillariophycidae</taxon>
        <taxon>Naviculales</taxon>
        <taxon>Naviculaceae</taxon>
        <taxon>Seminavis</taxon>
    </lineage>
</organism>
<sequence length="457" mass="51298">MHLQVVDVDRNNLLNEQEYVKFVHQIVAYYDRNISFHNHPTWGNRLDDLPLAVQVNYDHLNQGGAIEILGYRPNDIGTIVQQDDSNSQEEKLLRQQRFLIQVCVHTEVAVHQVLTHAPQQPIPDVTVVAGYSSFALHNTVGIRSQDLMAHSHNRKALDLAYPALVTQVVSEKTGVSLTNPALTRRRRRRRQLTVAIDPHRPQIYRIDNVECPGVNTTATPAALITEWCQEAFGQFLLYYILVGQQPQDVDEYSQAVQVATEEGRLQQILQQIDPTAEVTVVGAASSIKAPPPTPSPTHAPHPVPTAAPHTLTVVTVAEEEEPDDNLVLIFTLAGVLMTINCCIIGVSMYMCLKNRNQPILDDDDDDLPEDYYRLQKNRKKKLKKKKKRSGRFDYDPNSNRSDTQSNPPTLEEIEAANTMPVDDDDARQRDRIMSGQPLPAVYEEDESSLPVSGGQMA</sequence>
<feature type="region of interest" description="Disordered" evidence="1">
    <location>
        <begin position="287"/>
        <end position="306"/>
    </location>
</feature>
<name>A0A9N8D9C3_9STRA</name>